<feature type="compositionally biased region" description="Basic and acidic residues" evidence="1">
    <location>
        <begin position="70"/>
        <end position="92"/>
    </location>
</feature>
<reference evidence="2 3" key="1">
    <citation type="submission" date="2019-05" db="EMBL/GenBank/DDBJ databases">
        <title>Emergence of the Ug99 lineage of the wheat stem rust pathogen through somatic hybridization.</title>
        <authorList>
            <person name="Li F."/>
            <person name="Upadhyaya N.M."/>
            <person name="Sperschneider J."/>
            <person name="Matny O."/>
            <person name="Nguyen-Phuc H."/>
            <person name="Mago R."/>
            <person name="Raley C."/>
            <person name="Miller M.E."/>
            <person name="Silverstein K.A.T."/>
            <person name="Henningsen E."/>
            <person name="Hirsch C.D."/>
            <person name="Visser B."/>
            <person name="Pretorius Z.A."/>
            <person name="Steffenson B.J."/>
            <person name="Schwessinger B."/>
            <person name="Dodds P.N."/>
            <person name="Figueroa M."/>
        </authorList>
    </citation>
    <scope>NUCLEOTIDE SEQUENCE [LARGE SCALE GENOMIC DNA]</scope>
    <source>
        <strain evidence="2">21-0</strain>
    </source>
</reference>
<dbReference type="Proteomes" id="UP000324748">
    <property type="component" value="Unassembled WGS sequence"/>
</dbReference>
<organism evidence="2 3">
    <name type="scientific">Puccinia graminis f. sp. tritici</name>
    <dbReference type="NCBI Taxonomy" id="56615"/>
    <lineage>
        <taxon>Eukaryota</taxon>
        <taxon>Fungi</taxon>
        <taxon>Dikarya</taxon>
        <taxon>Basidiomycota</taxon>
        <taxon>Pucciniomycotina</taxon>
        <taxon>Pucciniomycetes</taxon>
        <taxon>Pucciniales</taxon>
        <taxon>Pucciniaceae</taxon>
        <taxon>Puccinia</taxon>
    </lineage>
</organism>
<sequence length="92" mass="10107">MAERERMGLSAPKGPPPQQTLDTYSAGILKLQAEFTRNGLERLRPYCPGIKTMSDSQIGRMGGDQLQEDGLLHEGRCSDESSAEASDHDDQE</sequence>
<dbReference type="AlphaFoldDB" id="A0A5B0LZM4"/>
<protein>
    <submittedName>
        <fullName evidence="2">Uncharacterized protein</fullName>
    </submittedName>
</protein>
<accession>A0A5B0LZM4</accession>
<feature type="region of interest" description="Disordered" evidence="1">
    <location>
        <begin position="1"/>
        <end position="22"/>
    </location>
</feature>
<evidence type="ECO:0000313" key="3">
    <source>
        <dbReference type="Proteomes" id="UP000324748"/>
    </source>
</evidence>
<feature type="region of interest" description="Disordered" evidence="1">
    <location>
        <begin position="54"/>
        <end position="92"/>
    </location>
</feature>
<name>A0A5B0LZM4_PUCGR</name>
<evidence type="ECO:0000256" key="1">
    <source>
        <dbReference type="SAM" id="MobiDB-lite"/>
    </source>
</evidence>
<proteinExistence type="predicted"/>
<evidence type="ECO:0000313" key="2">
    <source>
        <dbReference type="EMBL" id="KAA1069310.1"/>
    </source>
</evidence>
<dbReference type="EMBL" id="VSWC01000183">
    <property type="protein sequence ID" value="KAA1069310.1"/>
    <property type="molecule type" value="Genomic_DNA"/>
</dbReference>
<gene>
    <name evidence="2" type="ORF">PGT21_020479</name>
</gene>
<comment type="caution">
    <text evidence="2">The sequence shown here is derived from an EMBL/GenBank/DDBJ whole genome shotgun (WGS) entry which is preliminary data.</text>
</comment>
<keyword evidence="3" id="KW-1185">Reference proteome</keyword>